<feature type="compositionally biased region" description="Basic and acidic residues" evidence="1">
    <location>
        <begin position="181"/>
        <end position="195"/>
    </location>
</feature>
<feature type="compositionally biased region" description="Basic and acidic residues" evidence="1">
    <location>
        <begin position="216"/>
        <end position="228"/>
    </location>
</feature>
<evidence type="ECO:0000313" key="3">
    <source>
        <dbReference type="Proteomes" id="UP000092583"/>
    </source>
</evidence>
<accession>A0A1B9IF69</accession>
<feature type="compositionally biased region" description="Polar residues" evidence="1">
    <location>
        <begin position="63"/>
        <end position="75"/>
    </location>
</feature>
<dbReference type="OrthoDB" id="10629818at2759"/>
<feature type="compositionally biased region" description="Polar residues" evidence="1">
    <location>
        <begin position="332"/>
        <end position="344"/>
    </location>
</feature>
<feature type="compositionally biased region" description="Polar residues" evidence="1">
    <location>
        <begin position="229"/>
        <end position="250"/>
    </location>
</feature>
<organism evidence="2 3">
    <name type="scientific">Kwoniella mangroviensis CBS 10435</name>
    <dbReference type="NCBI Taxonomy" id="1331196"/>
    <lineage>
        <taxon>Eukaryota</taxon>
        <taxon>Fungi</taxon>
        <taxon>Dikarya</taxon>
        <taxon>Basidiomycota</taxon>
        <taxon>Agaricomycotina</taxon>
        <taxon>Tremellomycetes</taxon>
        <taxon>Tremellales</taxon>
        <taxon>Cryptococcaceae</taxon>
        <taxon>Kwoniella</taxon>
    </lineage>
</organism>
<evidence type="ECO:0000313" key="2">
    <source>
        <dbReference type="EMBL" id="OCF54162.1"/>
    </source>
</evidence>
<name>A0A1B9IF69_9TREE</name>
<gene>
    <name evidence="2" type="ORF">L486_08359</name>
</gene>
<reference evidence="2 3" key="1">
    <citation type="submission" date="2013-07" db="EMBL/GenBank/DDBJ databases">
        <title>The Genome Sequence of Kwoniella mangroviensis CBS10435.</title>
        <authorList>
            <consortium name="The Broad Institute Genome Sequencing Platform"/>
            <person name="Cuomo C."/>
            <person name="Litvintseva A."/>
            <person name="Chen Y."/>
            <person name="Heitman J."/>
            <person name="Sun S."/>
            <person name="Springer D."/>
            <person name="Dromer F."/>
            <person name="Young S.K."/>
            <person name="Zeng Q."/>
            <person name="Gargeya S."/>
            <person name="Fitzgerald M."/>
            <person name="Abouelleil A."/>
            <person name="Alvarado L."/>
            <person name="Berlin A.M."/>
            <person name="Chapman S.B."/>
            <person name="Dewar J."/>
            <person name="Goldberg J."/>
            <person name="Griggs A."/>
            <person name="Gujja S."/>
            <person name="Hansen M."/>
            <person name="Howarth C."/>
            <person name="Imamovic A."/>
            <person name="Larimer J."/>
            <person name="McCowan C."/>
            <person name="Murphy C."/>
            <person name="Pearson M."/>
            <person name="Priest M."/>
            <person name="Roberts A."/>
            <person name="Saif S."/>
            <person name="Shea T."/>
            <person name="Sykes S."/>
            <person name="Wortman J."/>
            <person name="Nusbaum C."/>
            <person name="Birren B."/>
        </authorList>
    </citation>
    <scope>NUCLEOTIDE SEQUENCE [LARGE SCALE GENOMIC DNA]</scope>
    <source>
        <strain evidence="2 3">CBS 10435</strain>
    </source>
</reference>
<feature type="compositionally biased region" description="Acidic residues" evidence="1">
    <location>
        <begin position="23"/>
        <end position="32"/>
    </location>
</feature>
<dbReference type="AlphaFoldDB" id="A0A1B9IF69"/>
<keyword evidence="3" id="KW-1185">Reference proteome</keyword>
<dbReference type="Proteomes" id="UP000092583">
    <property type="component" value="Unassembled WGS sequence"/>
</dbReference>
<evidence type="ECO:0000256" key="1">
    <source>
        <dbReference type="SAM" id="MobiDB-lite"/>
    </source>
</evidence>
<reference evidence="3" key="2">
    <citation type="submission" date="2013-12" db="EMBL/GenBank/DDBJ databases">
        <title>Evolution of pathogenesis and genome organization in the Tremellales.</title>
        <authorList>
            <person name="Cuomo C."/>
            <person name="Litvintseva A."/>
            <person name="Heitman J."/>
            <person name="Chen Y."/>
            <person name="Sun S."/>
            <person name="Springer D."/>
            <person name="Dromer F."/>
            <person name="Young S."/>
            <person name="Zeng Q."/>
            <person name="Chapman S."/>
            <person name="Gujja S."/>
            <person name="Saif S."/>
            <person name="Birren B."/>
        </authorList>
    </citation>
    <scope>NUCLEOTIDE SEQUENCE [LARGE SCALE GENOMIC DNA]</scope>
    <source>
        <strain evidence="3">CBS 10435</strain>
    </source>
</reference>
<feature type="region of interest" description="Disordered" evidence="1">
    <location>
        <begin position="1"/>
        <end position="83"/>
    </location>
</feature>
<dbReference type="EMBL" id="KI669471">
    <property type="protein sequence ID" value="OCF54162.1"/>
    <property type="molecule type" value="Genomic_DNA"/>
</dbReference>
<sequence>MSDEESLIDTSAFPDVSLTMDTDPLDSLEDLFDTPPPPPLVQTDPPLFASSLSSDELMRPNTPKASSTYTNSSSVDILKDSPKMDDPIEACDETGLYDTLIVIQDIIKSQTELFNALTTRLNENTEHTKTQLNELSGLIEKTKKESEERKFRLKAFIEQAVEEAVRRVVNRDQGVVNSEAKGNEKDTKKGKENNKGKKRNRELEALSYDFFSSGKPENKPRSSTDRNESQTPFSASSFAPGQSLYSTARNSSVNKRLTEVIELTALEDDNGDEHEDEDIPVPLYPNPPTRLHRGPLSQSTETPRKTLMERIIPSNPLKDRNSTSAYAHAKKSGSSCNSYETSNVKRARLRHPHAPGIEKRKGKEKGEMNIREKNEGIASSNHCRIVGKKQIGTLPDGRKDILYLIKQMGKPVSSATWVQEEDIDDFDNKNHMFMQDCDHEDPKFVSFRNKVAILPEAQVYWDRNGEWKMDDGAS</sequence>
<feature type="region of interest" description="Disordered" evidence="1">
    <location>
        <begin position="264"/>
        <end position="346"/>
    </location>
</feature>
<feature type="region of interest" description="Disordered" evidence="1">
    <location>
        <begin position="176"/>
        <end position="250"/>
    </location>
</feature>
<proteinExistence type="predicted"/>
<feature type="compositionally biased region" description="Acidic residues" evidence="1">
    <location>
        <begin position="265"/>
        <end position="279"/>
    </location>
</feature>
<protein>
    <submittedName>
        <fullName evidence="2">Uncharacterized protein</fullName>
    </submittedName>
</protein>